<evidence type="ECO:0000313" key="2">
    <source>
        <dbReference type="EMBL" id="MET1489891.1"/>
    </source>
</evidence>
<dbReference type="EMBL" id="JBEWLZ010000004">
    <property type="protein sequence ID" value="MET1489891.1"/>
    <property type="molecule type" value="Genomic_DNA"/>
</dbReference>
<evidence type="ECO:0000313" key="3">
    <source>
        <dbReference type="Proteomes" id="UP001548590"/>
    </source>
</evidence>
<dbReference type="InterPro" id="IPR036182">
    <property type="entry name" value="PCuAC_sf"/>
</dbReference>
<dbReference type="Gene3D" id="2.60.40.1890">
    <property type="entry name" value="PCu(A)C copper chaperone"/>
    <property type="match status" value="1"/>
</dbReference>
<name>A0ABV2CPQ5_9RHOO</name>
<comment type="caution">
    <text evidence="2">The sequence shown here is derived from an EMBL/GenBank/DDBJ whole genome shotgun (WGS) entry which is preliminary data.</text>
</comment>
<protein>
    <submittedName>
        <fullName evidence="2">Copper chaperone PCu(A)C</fullName>
    </submittedName>
</protein>
<dbReference type="PANTHER" id="PTHR36302">
    <property type="entry name" value="BLR7088 PROTEIN"/>
    <property type="match status" value="1"/>
</dbReference>
<keyword evidence="1" id="KW-0732">Signal</keyword>
<dbReference type="InterPro" id="IPR058248">
    <property type="entry name" value="Lxx211020-like"/>
</dbReference>
<proteinExistence type="predicted"/>
<organism evidence="2 3">
    <name type="scientific">Uliginosibacterium paludis</name>
    <dbReference type="NCBI Taxonomy" id="1615952"/>
    <lineage>
        <taxon>Bacteria</taxon>
        <taxon>Pseudomonadati</taxon>
        <taxon>Pseudomonadota</taxon>
        <taxon>Betaproteobacteria</taxon>
        <taxon>Rhodocyclales</taxon>
        <taxon>Zoogloeaceae</taxon>
        <taxon>Uliginosibacterium</taxon>
    </lineage>
</organism>
<evidence type="ECO:0000256" key="1">
    <source>
        <dbReference type="SAM" id="SignalP"/>
    </source>
</evidence>
<dbReference type="Proteomes" id="UP001548590">
    <property type="component" value="Unassembled WGS sequence"/>
</dbReference>
<sequence length="163" mass="17177">MKKLLPAVLTGLLWLATPAHAADYTTGNLRISQVWARATAPGAASGGGFLKIENKGPADRLVSASAGVSNEVELHSMRMDGNIMRMEKLDKGIEIPAGASVELKPGGFHIMLIGLKAPLREGERFPLKLRFEKAGEISVDMDIGSLGAAGPAAGGMDHSKHMH</sequence>
<dbReference type="PANTHER" id="PTHR36302:SF1">
    <property type="entry name" value="COPPER CHAPERONE PCU(A)C"/>
    <property type="match status" value="1"/>
</dbReference>
<reference evidence="2 3" key="1">
    <citation type="submission" date="2024-07" db="EMBL/GenBank/DDBJ databases">
        <title>Uliginosibacterium paludis KCTC:42655.</title>
        <authorList>
            <person name="Kim M.K."/>
        </authorList>
    </citation>
    <scope>NUCLEOTIDE SEQUENCE [LARGE SCALE GENOMIC DNA]</scope>
    <source>
        <strain evidence="2 3">KCTC 42655</strain>
    </source>
</reference>
<keyword evidence="3" id="KW-1185">Reference proteome</keyword>
<accession>A0ABV2CPQ5</accession>
<gene>
    <name evidence="2" type="ORF">ABVT11_08635</name>
</gene>
<dbReference type="SUPFAM" id="SSF110087">
    <property type="entry name" value="DR1885-like metal-binding protein"/>
    <property type="match status" value="1"/>
</dbReference>
<feature type="chain" id="PRO_5046239216" evidence="1">
    <location>
        <begin position="22"/>
        <end position="163"/>
    </location>
</feature>
<dbReference type="InterPro" id="IPR007410">
    <property type="entry name" value="LpqE-like"/>
</dbReference>
<dbReference type="Pfam" id="PF04314">
    <property type="entry name" value="PCuAC"/>
    <property type="match status" value="1"/>
</dbReference>
<dbReference type="RefSeq" id="WP_345923194.1">
    <property type="nucleotide sequence ID" value="NZ_JBDIVF010000001.1"/>
</dbReference>
<feature type="signal peptide" evidence="1">
    <location>
        <begin position="1"/>
        <end position="21"/>
    </location>
</feature>